<dbReference type="AlphaFoldDB" id="A0A9J7KRT7"/>
<name>A0A9J7KRT7_BRAFL</name>
<reference evidence="2" key="1">
    <citation type="journal article" date="2020" name="Nat. Ecol. Evol.">
        <title>Deeply conserved synteny resolves early events in vertebrate evolution.</title>
        <authorList>
            <person name="Simakov O."/>
            <person name="Marletaz F."/>
            <person name="Yue J.X."/>
            <person name="O'Connell B."/>
            <person name="Jenkins J."/>
            <person name="Brandt A."/>
            <person name="Calef R."/>
            <person name="Tung C.H."/>
            <person name="Huang T.K."/>
            <person name="Schmutz J."/>
            <person name="Satoh N."/>
            <person name="Yu J.K."/>
            <person name="Putnam N.H."/>
            <person name="Green R.E."/>
            <person name="Rokhsar D.S."/>
        </authorList>
    </citation>
    <scope>NUCLEOTIDE SEQUENCE [LARGE SCALE GENOMIC DNA]</scope>
    <source>
        <strain evidence="2">S238N-H82</strain>
    </source>
</reference>
<keyword evidence="1" id="KW-1133">Transmembrane helix</keyword>
<proteinExistence type="predicted"/>
<evidence type="ECO:0000256" key="1">
    <source>
        <dbReference type="SAM" id="Phobius"/>
    </source>
</evidence>
<dbReference type="KEGG" id="bfo:118411271"/>
<keyword evidence="1" id="KW-0472">Membrane</keyword>
<keyword evidence="1" id="KW-0812">Transmembrane</keyword>
<dbReference type="GeneID" id="118411271"/>
<dbReference type="RefSeq" id="XP_035669339.1">
    <property type="nucleotide sequence ID" value="XM_035813446.1"/>
</dbReference>
<evidence type="ECO:0000313" key="2">
    <source>
        <dbReference type="Proteomes" id="UP000001554"/>
    </source>
</evidence>
<feature type="transmembrane region" description="Helical" evidence="1">
    <location>
        <begin position="12"/>
        <end position="33"/>
    </location>
</feature>
<sequence>MFLELHISWSDFPIILLLFIFLYVVVIILVEIARRDQDSEKILQSTPNGTVNVTNIQGDGNISVSAGSFSNISISTCTCPQVVEKPLPRTARLDNNWQKLCRKTLDLLGQLSANGELKKCKRSIDRLFQAIPDPDFRAALWNAAAINCINGGKMASAHEALHHVTMLLNETKNRTEHELRRDYYKSLIYLREEKCDQLFQGVGLTTVALQTTELVQVGCIRAWLWINHGWFYIKMANMQQNCYKQTALIKDAEESFVRASCIDDSCHEEEEFPGQLQDKRTRIRQCALIGRVYLRLRCWRSVSVAEKDTKQGITDGIPEENIQEAQKILVSLKDREPLCGICEVLYHLAKAHLCYRFKQYPEALKEAEAARDLAIHGQFKNYIDIAKSIVKLFRQAVTRTRTCGWHLLPA</sequence>
<evidence type="ECO:0000313" key="3">
    <source>
        <dbReference type="RefSeq" id="XP_035669339.1"/>
    </source>
</evidence>
<keyword evidence="2" id="KW-1185">Reference proteome</keyword>
<gene>
    <name evidence="3" type="primary">LOC118411271</name>
</gene>
<organism evidence="2 3">
    <name type="scientific">Branchiostoma floridae</name>
    <name type="common">Florida lancelet</name>
    <name type="synonym">Amphioxus</name>
    <dbReference type="NCBI Taxonomy" id="7739"/>
    <lineage>
        <taxon>Eukaryota</taxon>
        <taxon>Metazoa</taxon>
        <taxon>Chordata</taxon>
        <taxon>Cephalochordata</taxon>
        <taxon>Leptocardii</taxon>
        <taxon>Amphioxiformes</taxon>
        <taxon>Branchiostomatidae</taxon>
        <taxon>Branchiostoma</taxon>
    </lineage>
</organism>
<dbReference type="OrthoDB" id="10319436at2759"/>
<dbReference type="Proteomes" id="UP000001554">
    <property type="component" value="Chromosome 1"/>
</dbReference>
<accession>A0A9J7KRT7</accession>
<reference evidence="3" key="2">
    <citation type="submission" date="2025-08" db="UniProtKB">
        <authorList>
            <consortium name="RefSeq"/>
        </authorList>
    </citation>
    <scope>IDENTIFICATION</scope>
    <source>
        <strain evidence="3">S238N-H82</strain>
        <tissue evidence="3">Testes</tissue>
    </source>
</reference>
<protein>
    <submittedName>
        <fullName evidence="3">Uncharacterized protein LOC118411271</fullName>
    </submittedName>
</protein>